<evidence type="ECO:0000256" key="4">
    <source>
        <dbReference type="ARBA" id="ARBA00022679"/>
    </source>
</evidence>
<organism evidence="14">
    <name type="scientific">Medioppia subpectinata</name>
    <dbReference type="NCBI Taxonomy" id="1979941"/>
    <lineage>
        <taxon>Eukaryota</taxon>
        <taxon>Metazoa</taxon>
        <taxon>Ecdysozoa</taxon>
        <taxon>Arthropoda</taxon>
        <taxon>Chelicerata</taxon>
        <taxon>Arachnida</taxon>
        <taxon>Acari</taxon>
        <taxon>Acariformes</taxon>
        <taxon>Sarcoptiformes</taxon>
        <taxon>Oribatida</taxon>
        <taxon>Brachypylina</taxon>
        <taxon>Oppioidea</taxon>
        <taxon>Oppiidae</taxon>
        <taxon>Medioppia</taxon>
    </lineage>
</organism>
<feature type="domain" description="PKS/mFAS DH" evidence="13">
    <location>
        <begin position="568"/>
        <end position="851"/>
    </location>
</feature>
<dbReference type="FunFam" id="3.40.50.720:FF:000209">
    <property type="entry name" value="Polyketide synthase Pks12"/>
    <property type="match status" value="1"/>
</dbReference>
<dbReference type="InterPro" id="IPR014043">
    <property type="entry name" value="Acyl_transferase_dom"/>
</dbReference>
<dbReference type="Gene3D" id="3.40.50.720">
    <property type="entry name" value="NAD(P)-binding Rossmann-like Domain"/>
    <property type="match status" value="1"/>
</dbReference>
<dbReference type="InterPro" id="IPR011032">
    <property type="entry name" value="GroES-like_sf"/>
</dbReference>
<keyword evidence="2" id="KW-0444">Lipid biosynthesis</keyword>
<dbReference type="OrthoDB" id="6505209at2759"/>
<dbReference type="InterPro" id="IPR020843">
    <property type="entry name" value="ER"/>
</dbReference>
<evidence type="ECO:0000256" key="8">
    <source>
        <dbReference type="ARBA" id="ARBA00023098"/>
    </source>
</evidence>
<dbReference type="GO" id="GO:0006633">
    <property type="term" value="P:fatty acid biosynthetic process"/>
    <property type="evidence" value="ECO:0007669"/>
    <property type="project" value="UniProtKB-UniPathway"/>
</dbReference>
<sequence>AGDVTEVNAIYNAYCKPTARTEPLPVGSLKGNIGHTEGAAGLCGLIKLLIVYENERIPPCRNLHQLRDDLAPLLPFIKPVVKVQNYTPGLAAVNSFNIAGANAHVLLEPNYKLATSDGHQRVADIMPRIVNICGRSEAAVNHIMNFIENNPNKISNDFLALLTQTMNYKFNVNSSGFPFRGSTIMTKMSNEINNETKYKYKRHVTVMADKTIRPLWVLFLGLGGQWPAMARALMPVKRFADTIDECHQIVSKEFGIDLKHILLSEDKTAIATMTAKFVATTAVEVALFAVIKELGITPDGIIGHSFGEIACAFADGCLTVNEAIAVSAIRGVNSVQNANIPKGLMAVVGLSRAQALKYCQNEVYIACNNANNNVVISGPINEMLEIMKQLKSKGVFVRPLDCDEIPYHSPYVSNGAKAMREAIDRRVPVPKLRSPKWLSTSVLTNTDGAFKYCDGGYFEYNLVNEVRFHDRLQTLPADAVVLELGPHSVFRQIVAETLPNAAYIALLKKDSNETNMDMFLSGLAQLYGLGFNMSIDRLYPRVEWPVPRGTPSIASLIQWDHRQQYYVTPFVERYFKSTSADSIVTIGHLRAHDSFYLEHKVDGRAVVPAAGHLMFMWRRVAASVGKLWTQCPVVFENIHFKRAVYLSDTCDTKLVIKYYPPLGDELCVTGRARTTVGDAGVATIDTKCKSVLITQESIDEWEPRVNRPNTYTIDRADIYRDFRALALEYGPAFQRLRSIETDDFRMAYGRCEWTGNPVTFMDALCQSMALMSPHRQLIMPVMIRSLRIDPRVLFDGLRARRLPVRIGQFNEQITHSDNSKADNLDEFDERYAKYSVDMPFRYNTVTKQLVAPGIEMEGIAGQPIPGRHETGVTVESYEFCANNDMTAIDDSMSAKVSQYIKPGGERLRYIFHCDNNTTKNINSDIASNIYLHMFATDLMANVIKGGVVGTYRHLKLANDYDKCVSNDYYFNMGQTRGLSGLKWFDASKLSHSGCEFNDNCDHKTRVDIYYAGVSFRDVMLATGRLPCDTDLQFTDCFLGNDFVGRRTDTGQRVMGFDCGRCLATSINLLANRTIPVPDHWSMAEAATIMNVYFTVYYSLIRNSLMKKGETILIHSAAGGVGQAAINVCQHYGCDIYATVGTDEKRRFLMNEYNIPADRILGSRDIRFKSAVMEGTGGRGVDIVLNSLAGELLTAGFECLADGGRFVELGKSDLVHNGTLDRRHFTRGLQYVGVAVDRVLNVGPEIINQFADWLRDECCLPADGRYGCVRPLAYKAFAAADAGAAFQYMTTGRHIGKVIVKLRDEEPDRGPLIGVPPAPTATMMVYAKTFFNPHKVFIITGGLGAIGLELFPWMHYRGARKFVLNSRSGLSDNYKRYFINRFKHYFEDKPYFKCDLFISTANALTINGATQLLAEALGLGPIGGVFHLAFVMNESLYENMSWDRFDQTVAPKHRALANLDQLTRQLDYHLDYFVFYSSQATGKGLSGLANYGYGNSVCERLCERRRADGLHALAVQYGLVGDVGAGLGYDYIDLVSACRKQSVRSACDVLDTMLAIDNPVLTSQVFNDNRTVQSTGKAGSRLVAELWTVMGVDPNTTPSETTLGEIGLESMFAIQLQQEFKESLELNATFGQIKCLTVCMFKTYAGGDHEPIRKQLLTN</sequence>
<keyword evidence="5" id="KW-0276">Fatty acid metabolism</keyword>
<dbReference type="InterPro" id="IPR032821">
    <property type="entry name" value="PKS_assoc"/>
</dbReference>
<feature type="active site" description="Proton donor; for dehydratase activity" evidence="11">
    <location>
        <position position="762"/>
    </location>
</feature>
<dbReference type="PROSITE" id="PS52004">
    <property type="entry name" value="KS3_2"/>
    <property type="match status" value="1"/>
</dbReference>
<dbReference type="Pfam" id="PF08659">
    <property type="entry name" value="KR"/>
    <property type="match status" value="1"/>
</dbReference>
<dbReference type="SUPFAM" id="SSF52151">
    <property type="entry name" value="FabD/lysophospholipase-like"/>
    <property type="match status" value="1"/>
</dbReference>
<dbReference type="EMBL" id="CAJPIZ010003768">
    <property type="protein sequence ID" value="CAG2106773.1"/>
    <property type="molecule type" value="Genomic_DNA"/>
</dbReference>
<dbReference type="SMART" id="SM00827">
    <property type="entry name" value="PKS_AT"/>
    <property type="match status" value="1"/>
</dbReference>
<evidence type="ECO:0000256" key="5">
    <source>
        <dbReference type="ARBA" id="ARBA00022832"/>
    </source>
</evidence>
<evidence type="ECO:0000259" key="12">
    <source>
        <dbReference type="PROSITE" id="PS52004"/>
    </source>
</evidence>
<dbReference type="SUPFAM" id="SSF50129">
    <property type="entry name" value="GroES-like"/>
    <property type="match status" value="1"/>
</dbReference>
<keyword evidence="15" id="KW-1185">Reference proteome</keyword>
<feature type="non-terminal residue" evidence="14">
    <location>
        <position position="1658"/>
    </location>
</feature>
<dbReference type="Gene3D" id="3.10.129.110">
    <property type="entry name" value="Polyketide synthase dehydratase"/>
    <property type="match status" value="1"/>
</dbReference>
<dbReference type="Gene3D" id="3.40.366.10">
    <property type="entry name" value="Malonyl-Coenzyme A Acyl Carrier Protein, domain 2"/>
    <property type="match status" value="1"/>
</dbReference>
<keyword evidence="1" id="KW-0596">Phosphopantetheine</keyword>
<dbReference type="GO" id="GO:0004312">
    <property type="term" value="F:fatty acid synthase activity"/>
    <property type="evidence" value="ECO:0007669"/>
    <property type="project" value="TreeGrafter"/>
</dbReference>
<dbReference type="SUPFAM" id="SSF51735">
    <property type="entry name" value="NAD(P)-binding Rossmann-fold domains"/>
    <property type="match status" value="2"/>
</dbReference>
<evidence type="ECO:0000313" key="15">
    <source>
        <dbReference type="Proteomes" id="UP000759131"/>
    </source>
</evidence>
<proteinExistence type="predicted"/>
<dbReference type="InterPro" id="IPR016036">
    <property type="entry name" value="Malonyl_transacylase_ACP-bd"/>
</dbReference>
<evidence type="ECO:0000256" key="6">
    <source>
        <dbReference type="ARBA" id="ARBA00022857"/>
    </source>
</evidence>
<feature type="region of interest" description="N-terminal hotdog fold" evidence="11">
    <location>
        <begin position="568"/>
        <end position="689"/>
    </location>
</feature>
<dbReference type="InterPro" id="IPR057326">
    <property type="entry name" value="KR_dom"/>
</dbReference>
<dbReference type="SMART" id="SM00829">
    <property type="entry name" value="PKS_ER"/>
    <property type="match status" value="1"/>
</dbReference>
<dbReference type="Pfam" id="PF02801">
    <property type="entry name" value="Ketoacyl-synt_C"/>
    <property type="match status" value="1"/>
</dbReference>
<keyword evidence="9" id="KW-0275">Fatty acid biosynthesis</keyword>
<evidence type="ECO:0008006" key="16">
    <source>
        <dbReference type="Google" id="ProtNLM"/>
    </source>
</evidence>
<dbReference type="InterPro" id="IPR020841">
    <property type="entry name" value="PKS_Beta-ketoAc_synthase_dom"/>
</dbReference>
<keyword evidence="6" id="KW-0521">NADP</keyword>
<evidence type="ECO:0000256" key="9">
    <source>
        <dbReference type="ARBA" id="ARBA00023160"/>
    </source>
</evidence>
<dbReference type="Pfam" id="PF16197">
    <property type="entry name" value="KAsynt_C_assoc"/>
    <property type="match status" value="1"/>
</dbReference>
<feature type="domain" description="Ketosynthase family 3 (KS3)" evidence="12">
    <location>
        <begin position="1"/>
        <end position="109"/>
    </location>
</feature>
<dbReference type="PANTHER" id="PTHR43775">
    <property type="entry name" value="FATTY ACID SYNTHASE"/>
    <property type="match status" value="1"/>
</dbReference>
<evidence type="ECO:0000256" key="3">
    <source>
        <dbReference type="ARBA" id="ARBA00022553"/>
    </source>
</evidence>
<protein>
    <recommendedName>
        <fullName evidence="16">Carrier domain-containing protein</fullName>
    </recommendedName>
</protein>
<feature type="region of interest" description="C-terminal hotdog fold" evidence="11">
    <location>
        <begin position="710"/>
        <end position="851"/>
    </location>
</feature>
<dbReference type="CDD" id="cd05195">
    <property type="entry name" value="enoyl_red"/>
    <property type="match status" value="1"/>
</dbReference>
<accession>A0A7R9PZB0</accession>
<dbReference type="PANTHER" id="PTHR43775:SF7">
    <property type="entry name" value="FATTY ACID SYNTHASE"/>
    <property type="match status" value="1"/>
</dbReference>
<dbReference type="InterPro" id="IPR014031">
    <property type="entry name" value="Ketoacyl_synth_C"/>
</dbReference>
<dbReference type="InterPro" id="IPR016035">
    <property type="entry name" value="Acyl_Trfase/lysoPLipase"/>
</dbReference>
<dbReference type="GO" id="GO:0016491">
    <property type="term" value="F:oxidoreductase activity"/>
    <property type="evidence" value="ECO:0007669"/>
    <property type="project" value="UniProtKB-KW"/>
</dbReference>
<dbReference type="Proteomes" id="UP000759131">
    <property type="component" value="Unassembled WGS sequence"/>
</dbReference>
<dbReference type="InterPro" id="IPR016039">
    <property type="entry name" value="Thiolase-like"/>
</dbReference>
<dbReference type="PROSITE" id="PS52019">
    <property type="entry name" value="PKS_MFAS_DH"/>
    <property type="match status" value="1"/>
</dbReference>
<evidence type="ECO:0000259" key="13">
    <source>
        <dbReference type="PROSITE" id="PS52019"/>
    </source>
</evidence>
<dbReference type="InterPro" id="IPR049391">
    <property type="entry name" value="FAS_pseudo-KR"/>
</dbReference>
<evidence type="ECO:0000256" key="1">
    <source>
        <dbReference type="ARBA" id="ARBA00022450"/>
    </source>
</evidence>
<dbReference type="UniPathway" id="UPA00094"/>
<name>A0A7R9PZB0_9ACAR</name>
<dbReference type="InterPro" id="IPR001227">
    <property type="entry name" value="Ac_transferase_dom_sf"/>
</dbReference>
<evidence type="ECO:0000256" key="10">
    <source>
        <dbReference type="ARBA" id="ARBA00023268"/>
    </source>
</evidence>
<evidence type="ECO:0000256" key="7">
    <source>
        <dbReference type="ARBA" id="ARBA00023002"/>
    </source>
</evidence>
<keyword evidence="4" id="KW-0808">Transferase</keyword>
<gene>
    <name evidence="14" type="ORF">OSB1V03_LOCUS6776</name>
</gene>
<evidence type="ECO:0000256" key="11">
    <source>
        <dbReference type="PROSITE-ProRule" id="PRU01363"/>
    </source>
</evidence>
<dbReference type="Pfam" id="PF21149">
    <property type="entry name" value="FAS_pseudo-KR"/>
    <property type="match status" value="1"/>
</dbReference>
<keyword evidence="8" id="KW-0443">Lipid metabolism</keyword>
<dbReference type="Gene3D" id="3.90.180.10">
    <property type="entry name" value="Medium-chain alcohol dehydrogenases, catalytic domain"/>
    <property type="match status" value="1"/>
</dbReference>
<dbReference type="Pfam" id="PF13602">
    <property type="entry name" value="ADH_zinc_N_2"/>
    <property type="match status" value="1"/>
</dbReference>
<evidence type="ECO:0000313" key="14">
    <source>
        <dbReference type="EMBL" id="CAD7626343.1"/>
    </source>
</evidence>
<dbReference type="InterPro" id="IPR049900">
    <property type="entry name" value="PKS_mFAS_DH"/>
</dbReference>
<dbReference type="Gene3D" id="3.30.70.3290">
    <property type="match status" value="1"/>
</dbReference>
<dbReference type="InterPro" id="IPR036291">
    <property type="entry name" value="NAD(P)-bd_dom_sf"/>
</dbReference>
<dbReference type="EMBL" id="OC858343">
    <property type="protein sequence ID" value="CAD7626343.1"/>
    <property type="molecule type" value="Genomic_DNA"/>
</dbReference>
<dbReference type="InterPro" id="IPR042104">
    <property type="entry name" value="PKS_dehydratase_sf"/>
</dbReference>
<keyword evidence="10" id="KW-0511">Multifunctional enzyme</keyword>
<dbReference type="Gene3D" id="3.40.47.10">
    <property type="match status" value="1"/>
</dbReference>
<dbReference type="SUPFAM" id="SSF55048">
    <property type="entry name" value="Probable ACP-binding domain of malonyl-CoA ACP transacylase"/>
    <property type="match status" value="1"/>
</dbReference>
<dbReference type="Pfam" id="PF00698">
    <property type="entry name" value="Acyl_transf_1"/>
    <property type="match status" value="1"/>
</dbReference>
<dbReference type="InterPro" id="IPR050091">
    <property type="entry name" value="PKS_NRPS_Biosynth_Enz"/>
</dbReference>
<dbReference type="SUPFAM" id="SSF53901">
    <property type="entry name" value="Thiolase-like"/>
    <property type="match status" value="1"/>
</dbReference>
<dbReference type="SMART" id="SM00822">
    <property type="entry name" value="PKS_KR"/>
    <property type="match status" value="1"/>
</dbReference>
<reference evidence="14" key="1">
    <citation type="submission" date="2020-11" db="EMBL/GenBank/DDBJ databases">
        <authorList>
            <person name="Tran Van P."/>
        </authorList>
    </citation>
    <scope>NUCLEOTIDE SEQUENCE</scope>
</reference>
<dbReference type="InterPro" id="IPR013968">
    <property type="entry name" value="PKS_KR"/>
</dbReference>
<keyword evidence="3" id="KW-0597">Phosphoprotein</keyword>
<evidence type="ECO:0000256" key="2">
    <source>
        <dbReference type="ARBA" id="ARBA00022516"/>
    </source>
</evidence>
<feature type="active site" description="Proton acceptor; for dehydratase activity" evidence="11">
    <location>
        <position position="599"/>
    </location>
</feature>
<keyword evidence="7" id="KW-0560">Oxidoreductase</keyword>